<accession>A0A6H1ZRK4</accession>
<sequence>MSQKPKRAATATGECDVADPAAWKGHALSVGSNEAGEQGGNVRRNRETTPSRQPKNSRRINDTQAWSALMAEACIGQHAMSGVTTPARVRMMFGAALLGRNGYGLCRV</sequence>
<feature type="region of interest" description="Disordered" evidence="1">
    <location>
        <begin position="27"/>
        <end position="61"/>
    </location>
</feature>
<evidence type="ECO:0000313" key="2">
    <source>
        <dbReference type="EMBL" id="QJA50092.1"/>
    </source>
</evidence>
<organism evidence="2">
    <name type="scientific">viral metagenome</name>
    <dbReference type="NCBI Taxonomy" id="1070528"/>
    <lineage>
        <taxon>unclassified sequences</taxon>
        <taxon>metagenomes</taxon>
        <taxon>organismal metagenomes</taxon>
    </lineage>
</organism>
<proteinExistence type="predicted"/>
<name>A0A6H1ZRK4_9ZZZZ</name>
<gene>
    <name evidence="2" type="ORF">TM448A01604_0013</name>
</gene>
<dbReference type="EMBL" id="MT144173">
    <property type="protein sequence ID" value="QJA50092.1"/>
    <property type="molecule type" value="Genomic_DNA"/>
</dbReference>
<reference evidence="2" key="1">
    <citation type="submission" date="2020-03" db="EMBL/GenBank/DDBJ databases">
        <title>The deep terrestrial virosphere.</title>
        <authorList>
            <person name="Holmfeldt K."/>
            <person name="Nilsson E."/>
            <person name="Simone D."/>
            <person name="Lopez-Fernandez M."/>
            <person name="Wu X."/>
            <person name="de Brujin I."/>
            <person name="Lundin D."/>
            <person name="Andersson A."/>
            <person name="Bertilsson S."/>
            <person name="Dopson M."/>
        </authorList>
    </citation>
    <scope>NUCLEOTIDE SEQUENCE</scope>
    <source>
        <strain evidence="2">TM448A01604</strain>
    </source>
</reference>
<dbReference type="AlphaFoldDB" id="A0A6H1ZRK4"/>
<evidence type="ECO:0000256" key="1">
    <source>
        <dbReference type="SAM" id="MobiDB-lite"/>
    </source>
</evidence>
<protein>
    <submittedName>
        <fullName evidence="2">Uncharacterized protein</fullName>
    </submittedName>
</protein>